<organism evidence="1 2">
    <name type="scientific">Paraburkholderia silvatlantica</name>
    <dbReference type="NCBI Taxonomy" id="321895"/>
    <lineage>
        <taxon>Bacteria</taxon>
        <taxon>Pseudomonadati</taxon>
        <taxon>Pseudomonadota</taxon>
        <taxon>Betaproteobacteria</taxon>
        <taxon>Burkholderiales</taxon>
        <taxon>Burkholderiaceae</taxon>
        <taxon>Paraburkholderia</taxon>
    </lineage>
</organism>
<name>A0ABR6FZ69_9BURK</name>
<evidence type="ECO:0000313" key="2">
    <source>
        <dbReference type="Proteomes" id="UP000533533"/>
    </source>
</evidence>
<protein>
    <submittedName>
        <fullName evidence="1">Uncharacterized protein</fullName>
    </submittedName>
</protein>
<dbReference type="RefSeq" id="WP_110388434.1">
    <property type="nucleotide sequence ID" value="NZ_JACHVZ010000031.1"/>
</dbReference>
<dbReference type="EMBL" id="JACHVZ010000031">
    <property type="protein sequence ID" value="MBB2932735.1"/>
    <property type="molecule type" value="Genomic_DNA"/>
</dbReference>
<reference evidence="1 2" key="1">
    <citation type="submission" date="2020-08" db="EMBL/GenBank/DDBJ databases">
        <title>Genomic Encyclopedia of Type Strains, Phase IV (KMG-V): Genome sequencing to study the core and pangenomes of soil and plant-associated prokaryotes.</title>
        <authorList>
            <person name="Whitman W."/>
        </authorList>
    </citation>
    <scope>NUCLEOTIDE SEQUENCE [LARGE SCALE GENOMIC DNA]</scope>
    <source>
        <strain evidence="1 2">SRMrh-85</strain>
    </source>
</reference>
<evidence type="ECO:0000313" key="1">
    <source>
        <dbReference type="EMBL" id="MBB2932735.1"/>
    </source>
</evidence>
<dbReference type="Proteomes" id="UP000533533">
    <property type="component" value="Unassembled WGS sequence"/>
</dbReference>
<gene>
    <name evidence="1" type="ORF">FHX59_007223</name>
</gene>
<accession>A0ABR6FZ69</accession>
<sequence>MPSVVGFRIDEVIAIDVHVSIARAAFRRLVSYTSVVAGAIDNLASRLLQTRCLPNFAFGIYVPALSNVWQPGWFYQAA</sequence>
<proteinExistence type="predicted"/>
<keyword evidence="2" id="KW-1185">Reference proteome</keyword>
<comment type="caution">
    <text evidence="1">The sequence shown here is derived from an EMBL/GenBank/DDBJ whole genome shotgun (WGS) entry which is preliminary data.</text>
</comment>